<keyword evidence="1 13" id="KW-0540">Nuclease</keyword>
<dbReference type="InterPro" id="IPR038726">
    <property type="entry name" value="PDDEXK_AddAB-type"/>
</dbReference>
<dbReference type="GO" id="GO:0033202">
    <property type="term" value="C:DNA helicase complex"/>
    <property type="evidence" value="ECO:0007669"/>
    <property type="project" value="TreeGrafter"/>
</dbReference>
<dbReference type="NCBIfam" id="TIGR02785">
    <property type="entry name" value="addA_Gpos"/>
    <property type="match status" value="1"/>
</dbReference>
<evidence type="ECO:0000256" key="5">
    <source>
        <dbReference type="ARBA" id="ARBA00022806"/>
    </source>
</evidence>
<dbReference type="GO" id="GO:0003690">
    <property type="term" value="F:double-stranded DNA binding"/>
    <property type="evidence" value="ECO:0007669"/>
    <property type="project" value="UniProtKB-UniRule"/>
</dbReference>
<feature type="domain" description="UvrD-like helicase ATP-binding" evidence="15">
    <location>
        <begin position="2"/>
        <end position="457"/>
    </location>
</feature>
<dbReference type="InterPro" id="IPR000212">
    <property type="entry name" value="DNA_helicase_UvrD/REP"/>
</dbReference>
<accession>A0A1T4MAJ1</accession>
<gene>
    <name evidence="13" type="primary">addA</name>
    <name evidence="17" type="ORF">SAMN02745973_01272</name>
</gene>
<dbReference type="RefSeq" id="WP_087678702.1">
    <property type="nucleotide sequence ID" value="NZ_FUWV01000006.1"/>
</dbReference>
<keyword evidence="6 13" id="KW-0269">Exonuclease</keyword>
<comment type="cofactor">
    <cofactor evidence="13">
        <name>Mg(2+)</name>
        <dbReference type="ChEBI" id="CHEBI:18420"/>
    </cofactor>
</comment>
<keyword evidence="3 13" id="KW-0227">DNA damage</keyword>
<keyword evidence="5 13" id="KW-0347">Helicase</keyword>
<comment type="catalytic activity">
    <reaction evidence="12 13">
        <text>ATP + H2O = ADP + phosphate + H(+)</text>
        <dbReference type="Rhea" id="RHEA:13065"/>
        <dbReference type="ChEBI" id="CHEBI:15377"/>
        <dbReference type="ChEBI" id="CHEBI:15378"/>
        <dbReference type="ChEBI" id="CHEBI:30616"/>
        <dbReference type="ChEBI" id="CHEBI:43474"/>
        <dbReference type="ChEBI" id="CHEBI:456216"/>
        <dbReference type="EC" id="5.6.2.4"/>
    </reaction>
</comment>
<comment type="catalytic activity">
    <reaction evidence="11 13">
        <text>Couples ATP hydrolysis with the unwinding of duplex DNA by translocating in the 3'-5' direction.</text>
        <dbReference type="EC" id="5.6.2.4"/>
    </reaction>
</comment>
<dbReference type="Proteomes" id="UP000196365">
    <property type="component" value="Unassembled WGS sequence"/>
</dbReference>
<dbReference type="PANTHER" id="PTHR11070:SF48">
    <property type="entry name" value="ATP-DEPENDENT HELICASE_NUCLEASE SUBUNIT A"/>
    <property type="match status" value="1"/>
</dbReference>
<organism evidence="17 18">
    <name type="scientific">Garciella nitratireducens DSM 15102</name>
    <dbReference type="NCBI Taxonomy" id="1121911"/>
    <lineage>
        <taxon>Bacteria</taxon>
        <taxon>Bacillati</taxon>
        <taxon>Bacillota</taxon>
        <taxon>Clostridia</taxon>
        <taxon>Eubacteriales</taxon>
        <taxon>Eubacteriaceae</taxon>
        <taxon>Garciella</taxon>
    </lineage>
</organism>
<dbReference type="GO" id="GO:0005524">
    <property type="term" value="F:ATP binding"/>
    <property type="evidence" value="ECO:0007669"/>
    <property type="project" value="UniProtKB-UniRule"/>
</dbReference>
<evidence type="ECO:0000256" key="13">
    <source>
        <dbReference type="HAMAP-Rule" id="MF_01451"/>
    </source>
</evidence>
<dbReference type="EC" id="5.6.2.4" evidence="13"/>
<keyword evidence="18" id="KW-1185">Reference proteome</keyword>
<dbReference type="Gene3D" id="3.40.50.300">
    <property type="entry name" value="P-loop containing nucleotide triphosphate hydrolases"/>
    <property type="match status" value="4"/>
</dbReference>
<dbReference type="FunFam" id="3.40.50.300:FF:001236">
    <property type="entry name" value="ATP-dependent helicase/nuclease subunit A"/>
    <property type="match status" value="1"/>
</dbReference>
<feature type="domain" description="UvrD-like helicase C-terminal" evidence="16">
    <location>
        <begin position="491"/>
        <end position="777"/>
    </location>
</feature>
<dbReference type="InterPro" id="IPR011335">
    <property type="entry name" value="Restrct_endonuc-II-like"/>
</dbReference>
<dbReference type="Gene3D" id="1.10.274.50">
    <property type="match status" value="1"/>
</dbReference>
<comment type="similarity">
    <text evidence="13">Belongs to the helicase family. AddA subfamily.</text>
</comment>
<keyword evidence="4 13" id="KW-0378">Hydrolase</keyword>
<keyword evidence="2 13" id="KW-0547">Nucleotide-binding</keyword>
<sequence>MVKWTDSQQKAIDSREQNLLLSAAAGSGKTAVLVERILQLIIKDHIDMDRFLIVTFTNAAAGEMRERISKALYKAIEERIGEEQHLRKQIQLLDRAFICTLHSFCMDIVRKYFHFIDIDPIFRIGEHTETTLLKLEALEELFERKYQEEDAGFLNLIEMYGGNRDDQRVQNLVLNLYDFIQSKPQPFNWLEEKVGNFSIEEEFLKSLWYESLVEQLRIDLKGAKDFFLEAKNIALMPGGPNQYESILEDDIYQVENLLEGLKQGLYCFYERLKNVKHKKLKAVKEVDKDLKEMSKEHREQGKKILKDIKAKQLIKSPEEFVKELNELYFPMKSLAQLAIELGKGYRKKKQEKGILDFNDLEHYALEILEHKEVVKEYQEKFQYIFVDEYQDSNLIQETIVNCIKNENNVFLVGDVKQSIYRFRLADPSLFLEKYESYQEDEKEKDRRINLSKNFRSRKEIIDGVNFIFKHLMCKEFGEIDYDHRAALYLGKDSPEVEDAEIEFNIIEKQKHSLEIQEEVSLEETEEMGDMEIEAHFVAKRIKELLNQKIYDQKQERYRKVEYRDIVVLLRTTKGWAQIFSEVFISQDIPVYADVNTGYFEAIEVNVFMNLLKVIDNKRQDIPLLSVLRSPIFGLNTEELIQIRAESSKDSYFEAIEEYIEKKEDTLSQKLKEIFQKIDRWKDQSRYMMMEDFLWKLLIETHYYYYVGAMPGGLQRQANIRVLLDRAGQFQQTSMKGLFHFIQFVDQLKSTSGDMGAAKILGENENVVRIMSIHKSKGLEFPVVIVAGMGKQFNLQDTRQAVLFHKDLGLGPDYVDLNTRVYHESIAKIAMKNKIKNENLSEEMRVLYVALTRAKDKLILFGSQKNLQKSIKKWAQAMGPYQFSKGKSYLDWMGAILLRHPQAEILREQGEIPWGKEKLLKDPSKWKIQIFSAQEFLTTQKQYKERQEDLKKNLLYFKKSKRSFYKQEIDRRLNWQYPNPVASILPSKLSVTDVKRMKEKISIPLTANIPSMTTHPTFLEGKRELTGQERGSVTHFVLQHLDLNRVGSKKEIEEQIQQLVDKELIQQSQADEVDIQRILKYFQSSIGKRMLRASRVYREVPFNLVKQAREVLPNIEGVVSCKEEILIQGVIDCYFYEQTDLVLIDYKTDFYLNEIQKQEMIEKYKIQVQLYQEALEKIQGKEVKEAYLYLFHGNEAVLL</sequence>
<dbReference type="InterPro" id="IPR014017">
    <property type="entry name" value="DNA_helicase_UvrD-like_C"/>
</dbReference>
<evidence type="ECO:0000259" key="16">
    <source>
        <dbReference type="PROSITE" id="PS51217"/>
    </source>
</evidence>
<dbReference type="GO" id="GO:0000724">
    <property type="term" value="P:double-strand break repair via homologous recombination"/>
    <property type="evidence" value="ECO:0007669"/>
    <property type="project" value="UniProtKB-UniRule"/>
</dbReference>
<keyword evidence="7 13" id="KW-0067">ATP-binding</keyword>
<dbReference type="Pfam" id="PF12705">
    <property type="entry name" value="PDDEXK_1"/>
    <property type="match status" value="1"/>
</dbReference>
<dbReference type="InterPro" id="IPR027417">
    <property type="entry name" value="P-loop_NTPase"/>
</dbReference>
<keyword evidence="10 13" id="KW-0413">Isomerase</keyword>
<name>A0A1T4MAJ1_9FIRM</name>
<evidence type="ECO:0000256" key="8">
    <source>
        <dbReference type="ARBA" id="ARBA00023125"/>
    </source>
</evidence>
<dbReference type="InterPro" id="IPR014016">
    <property type="entry name" value="UvrD-like_ATP-bd"/>
</dbReference>
<evidence type="ECO:0000313" key="17">
    <source>
        <dbReference type="EMBL" id="SJZ64060.1"/>
    </source>
</evidence>
<evidence type="ECO:0000256" key="14">
    <source>
        <dbReference type="PROSITE-ProRule" id="PRU00560"/>
    </source>
</evidence>
<evidence type="ECO:0000256" key="6">
    <source>
        <dbReference type="ARBA" id="ARBA00022839"/>
    </source>
</evidence>
<protein>
    <recommendedName>
        <fullName evidence="13">ATP-dependent helicase/nuclease subunit A</fullName>
        <ecNumber evidence="13">3.1.-.-</ecNumber>
        <ecNumber evidence="13">5.6.2.4</ecNumber>
    </recommendedName>
    <alternativeName>
        <fullName evidence="13">ATP-dependent helicase/nuclease AddA</fullName>
    </alternativeName>
    <alternativeName>
        <fullName evidence="13">DNA 3'-5' helicase AddA</fullName>
    </alternativeName>
</protein>
<dbReference type="Pfam" id="PF00580">
    <property type="entry name" value="UvrD-helicase"/>
    <property type="match status" value="1"/>
</dbReference>
<evidence type="ECO:0000256" key="4">
    <source>
        <dbReference type="ARBA" id="ARBA00022801"/>
    </source>
</evidence>
<reference evidence="17 18" key="1">
    <citation type="submission" date="2017-02" db="EMBL/GenBank/DDBJ databases">
        <authorList>
            <person name="Peterson S.W."/>
        </authorList>
    </citation>
    <scope>NUCLEOTIDE SEQUENCE [LARGE SCALE GENOMIC DNA]</scope>
    <source>
        <strain evidence="17 18">DSM 15102</strain>
    </source>
</reference>
<dbReference type="PANTHER" id="PTHR11070">
    <property type="entry name" value="UVRD / RECB / PCRA DNA HELICASE FAMILY MEMBER"/>
    <property type="match status" value="1"/>
</dbReference>
<dbReference type="SUPFAM" id="SSF52540">
    <property type="entry name" value="P-loop containing nucleoside triphosphate hydrolases"/>
    <property type="match status" value="1"/>
</dbReference>
<evidence type="ECO:0000256" key="10">
    <source>
        <dbReference type="ARBA" id="ARBA00023235"/>
    </source>
</evidence>
<keyword evidence="9 13" id="KW-0234">DNA repair</keyword>
<dbReference type="GO" id="GO:0016887">
    <property type="term" value="F:ATP hydrolysis activity"/>
    <property type="evidence" value="ECO:0007669"/>
    <property type="project" value="RHEA"/>
</dbReference>
<dbReference type="Gene3D" id="3.90.320.10">
    <property type="match status" value="1"/>
</dbReference>
<dbReference type="GO" id="GO:0005829">
    <property type="term" value="C:cytosol"/>
    <property type="evidence" value="ECO:0007669"/>
    <property type="project" value="TreeGrafter"/>
</dbReference>
<dbReference type="Pfam" id="PF13361">
    <property type="entry name" value="UvrD_C"/>
    <property type="match status" value="1"/>
</dbReference>
<dbReference type="CDD" id="cd17932">
    <property type="entry name" value="DEXQc_UvrD"/>
    <property type="match status" value="2"/>
</dbReference>
<comment type="function">
    <text evidence="13">The heterodimer acts as both an ATP-dependent DNA helicase and an ATP-dependent, dual-direction single-stranded exonuclease. Recognizes the chi site generating a DNA molecule suitable for the initiation of homologous recombination. The AddA nuclease domain is required for chi fragment generation; this subunit has the helicase and 3' -&gt; 5' nuclease activities.</text>
</comment>
<dbReference type="GO" id="GO:0008408">
    <property type="term" value="F:3'-5' exonuclease activity"/>
    <property type="evidence" value="ECO:0007669"/>
    <property type="project" value="UniProtKB-UniRule"/>
</dbReference>
<dbReference type="InterPro" id="IPR014152">
    <property type="entry name" value="AddA"/>
</dbReference>
<dbReference type="EMBL" id="FUWV01000006">
    <property type="protein sequence ID" value="SJZ64060.1"/>
    <property type="molecule type" value="Genomic_DNA"/>
</dbReference>
<evidence type="ECO:0000256" key="12">
    <source>
        <dbReference type="ARBA" id="ARBA00048988"/>
    </source>
</evidence>
<dbReference type="PROSITE" id="PS51198">
    <property type="entry name" value="UVRD_HELICASE_ATP_BIND"/>
    <property type="match status" value="1"/>
</dbReference>
<dbReference type="SUPFAM" id="SSF52980">
    <property type="entry name" value="Restriction endonuclease-like"/>
    <property type="match status" value="1"/>
</dbReference>
<dbReference type="HAMAP" id="MF_01451">
    <property type="entry name" value="AddA"/>
    <property type="match status" value="1"/>
</dbReference>
<feature type="binding site" evidence="14">
    <location>
        <begin position="23"/>
        <end position="30"/>
    </location>
    <ligand>
        <name>ATP</name>
        <dbReference type="ChEBI" id="CHEBI:30616"/>
    </ligand>
</feature>
<evidence type="ECO:0000256" key="3">
    <source>
        <dbReference type="ARBA" id="ARBA00022763"/>
    </source>
</evidence>
<dbReference type="PROSITE" id="PS51217">
    <property type="entry name" value="UVRD_HELICASE_CTER"/>
    <property type="match status" value="1"/>
</dbReference>
<keyword evidence="8 13" id="KW-0238">DNA-binding</keyword>
<evidence type="ECO:0000256" key="7">
    <source>
        <dbReference type="ARBA" id="ARBA00022840"/>
    </source>
</evidence>
<evidence type="ECO:0000256" key="9">
    <source>
        <dbReference type="ARBA" id="ARBA00023204"/>
    </source>
</evidence>
<evidence type="ECO:0000256" key="2">
    <source>
        <dbReference type="ARBA" id="ARBA00022741"/>
    </source>
</evidence>
<proteinExistence type="inferred from homology"/>
<dbReference type="AlphaFoldDB" id="A0A1T4MAJ1"/>
<dbReference type="GO" id="GO:0043138">
    <property type="term" value="F:3'-5' DNA helicase activity"/>
    <property type="evidence" value="ECO:0007669"/>
    <property type="project" value="UniProtKB-UniRule"/>
</dbReference>
<evidence type="ECO:0000256" key="1">
    <source>
        <dbReference type="ARBA" id="ARBA00022722"/>
    </source>
</evidence>
<dbReference type="EC" id="3.1.-.-" evidence="13"/>
<comment type="subunit">
    <text evidence="13">Heterodimer of AddA and AddB/RexB.</text>
</comment>
<dbReference type="OrthoDB" id="9810135at2"/>
<evidence type="ECO:0000259" key="15">
    <source>
        <dbReference type="PROSITE" id="PS51198"/>
    </source>
</evidence>
<evidence type="ECO:0000313" key="18">
    <source>
        <dbReference type="Proteomes" id="UP000196365"/>
    </source>
</evidence>
<dbReference type="InterPro" id="IPR011604">
    <property type="entry name" value="PDDEXK-like_dom_sf"/>
</dbReference>
<evidence type="ECO:0000256" key="11">
    <source>
        <dbReference type="ARBA" id="ARBA00034617"/>
    </source>
</evidence>